<sequence>MVSFSNDRTVSVLSTERLHSGFLTLDKVQVRIERPGKAPMDMEREIHDHGQVVSVLPYDPVRGTAVVVRQLRVPLLLNGEPDPFLMEACAGIIDPEDGSDETACRREAQEETGLALGDLQHVTTVYTSPGALTESIRLYLGVYSDANRVHDGGGHDADEDIDVIELPLADLADLQSRGAIMDAKLLILIQTLMLQKPELFRG</sequence>
<dbReference type="SUPFAM" id="SSF55811">
    <property type="entry name" value="Nudix"/>
    <property type="match status" value="1"/>
</dbReference>
<name>A0AAE3VNE8_9HYPH</name>
<proteinExistence type="inferred from homology"/>
<evidence type="ECO:0000313" key="12">
    <source>
        <dbReference type="EMBL" id="MDQ0315241.1"/>
    </source>
</evidence>
<comment type="subunit">
    <text evidence="4">Homodimer.</text>
</comment>
<feature type="short sequence motif" description="Nudix box" evidence="10">
    <location>
        <begin position="91"/>
        <end position="114"/>
    </location>
</feature>
<protein>
    <recommendedName>
        <fullName evidence="5">GDP-mannose pyrophosphatase</fullName>
    </recommendedName>
    <alternativeName>
        <fullName evidence="7">GDP-mannose hydrolase</fullName>
    </alternativeName>
    <alternativeName>
        <fullName evidence="8">GDPMK</fullName>
    </alternativeName>
</protein>
<dbReference type="GO" id="GO:0016818">
    <property type="term" value="F:hydrolase activity, acting on acid anhydrides, in phosphorus-containing anhydrides"/>
    <property type="evidence" value="ECO:0007669"/>
    <property type="project" value="InterPro"/>
</dbReference>
<dbReference type="InterPro" id="IPR015797">
    <property type="entry name" value="NUDIX_hydrolase-like_dom_sf"/>
</dbReference>
<evidence type="ECO:0000256" key="10">
    <source>
        <dbReference type="PIRSR" id="PIRSR604385-3"/>
    </source>
</evidence>
<feature type="binding site" evidence="9">
    <location>
        <position position="90"/>
    </location>
    <ligand>
        <name>Mg(2+)</name>
        <dbReference type="ChEBI" id="CHEBI:18420"/>
        <label>1</label>
    </ligand>
</feature>
<evidence type="ECO:0000256" key="5">
    <source>
        <dbReference type="ARBA" id="ARBA00016377"/>
    </source>
</evidence>
<accession>A0AAE3VNE8</accession>
<evidence type="ECO:0000256" key="6">
    <source>
        <dbReference type="ARBA" id="ARBA00022801"/>
    </source>
</evidence>
<dbReference type="EMBL" id="JAUSUL010000002">
    <property type="protein sequence ID" value="MDQ0315241.1"/>
    <property type="molecule type" value="Genomic_DNA"/>
</dbReference>
<dbReference type="GO" id="GO:0046872">
    <property type="term" value="F:metal ion binding"/>
    <property type="evidence" value="ECO:0007669"/>
    <property type="project" value="UniProtKB-KW"/>
</dbReference>
<reference evidence="12" key="1">
    <citation type="submission" date="2023-07" db="EMBL/GenBank/DDBJ databases">
        <title>Genomic Encyclopedia of Type Strains, Phase IV (KMG-IV): sequencing the most valuable type-strain genomes for metagenomic binning, comparative biology and taxonomic classification.</title>
        <authorList>
            <person name="Goeker M."/>
        </authorList>
    </citation>
    <scope>NUCLEOTIDE SEQUENCE</scope>
    <source>
        <strain evidence="12">DSM 21202</strain>
    </source>
</reference>
<dbReference type="PANTHER" id="PTHR11839">
    <property type="entry name" value="UDP/ADP-SUGAR PYROPHOSPHATASE"/>
    <property type="match status" value="1"/>
</dbReference>
<dbReference type="PROSITE" id="PS51462">
    <property type="entry name" value="NUDIX"/>
    <property type="match status" value="1"/>
</dbReference>
<keyword evidence="9" id="KW-0460">Magnesium</keyword>
<evidence type="ECO:0000256" key="2">
    <source>
        <dbReference type="ARBA" id="ARBA00001946"/>
    </source>
</evidence>
<feature type="domain" description="Nudix hydrolase" evidence="11">
    <location>
        <begin position="48"/>
        <end position="193"/>
    </location>
</feature>
<feature type="binding site" evidence="9">
    <location>
        <position position="159"/>
    </location>
    <ligand>
        <name>Mg(2+)</name>
        <dbReference type="ChEBI" id="CHEBI:18420"/>
        <label>1</label>
    </ligand>
</feature>
<comment type="catalytic activity">
    <reaction evidence="1">
        <text>GDP-alpha-D-mannose + H2O = alpha-D-mannose 1-phosphate + GMP + 2 H(+)</text>
        <dbReference type="Rhea" id="RHEA:27978"/>
        <dbReference type="ChEBI" id="CHEBI:15377"/>
        <dbReference type="ChEBI" id="CHEBI:15378"/>
        <dbReference type="ChEBI" id="CHEBI:57527"/>
        <dbReference type="ChEBI" id="CHEBI:58115"/>
        <dbReference type="ChEBI" id="CHEBI:58409"/>
    </reaction>
</comment>
<evidence type="ECO:0000256" key="8">
    <source>
        <dbReference type="ARBA" id="ARBA00032272"/>
    </source>
</evidence>
<dbReference type="InterPro" id="IPR000086">
    <property type="entry name" value="NUDIX_hydrolase_dom"/>
</dbReference>
<feature type="binding site" evidence="9">
    <location>
        <position position="111"/>
    </location>
    <ligand>
        <name>Mg(2+)</name>
        <dbReference type="ChEBI" id="CHEBI:18420"/>
        <label>1</label>
    </ligand>
</feature>
<evidence type="ECO:0000313" key="13">
    <source>
        <dbReference type="Proteomes" id="UP001229244"/>
    </source>
</evidence>
<comment type="cofactor">
    <cofactor evidence="2 9">
        <name>Mg(2+)</name>
        <dbReference type="ChEBI" id="CHEBI:18420"/>
    </cofactor>
</comment>
<evidence type="ECO:0000256" key="4">
    <source>
        <dbReference type="ARBA" id="ARBA00011738"/>
    </source>
</evidence>
<dbReference type="Pfam" id="PF00293">
    <property type="entry name" value="NUDIX"/>
    <property type="match status" value="1"/>
</dbReference>
<organism evidence="12 13">
    <name type="scientific">Amorphus orientalis</name>
    <dbReference type="NCBI Taxonomy" id="649198"/>
    <lineage>
        <taxon>Bacteria</taxon>
        <taxon>Pseudomonadati</taxon>
        <taxon>Pseudomonadota</taxon>
        <taxon>Alphaproteobacteria</taxon>
        <taxon>Hyphomicrobiales</taxon>
        <taxon>Amorphaceae</taxon>
        <taxon>Amorphus</taxon>
    </lineage>
</organism>
<evidence type="ECO:0000256" key="1">
    <source>
        <dbReference type="ARBA" id="ARBA00000847"/>
    </source>
</evidence>
<dbReference type="InterPro" id="IPR004385">
    <property type="entry name" value="NDP_pyrophosphatase"/>
</dbReference>
<dbReference type="GO" id="GO:0005829">
    <property type="term" value="C:cytosol"/>
    <property type="evidence" value="ECO:0007669"/>
    <property type="project" value="TreeGrafter"/>
</dbReference>
<evidence type="ECO:0000256" key="3">
    <source>
        <dbReference type="ARBA" id="ARBA00007275"/>
    </source>
</evidence>
<dbReference type="PANTHER" id="PTHR11839:SF18">
    <property type="entry name" value="NUDIX HYDROLASE DOMAIN-CONTAINING PROTEIN"/>
    <property type="match status" value="1"/>
</dbReference>
<dbReference type="GO" id="GO:0019693">
    <property type="term" value="P:ribose phosphate metabolic process"/>
    <property type="evidence" value="ECO:0007669"/>
    <property type="project" value="TreeGrafter"/>
</dbReference>
<dbReference type="AlphaFoldDB" id="A0AAE3VNE8"/>
<comment type="similarity">
    <text evidence="3">Belongs to the Nudix hydrolase family. NudK subfamily.</text>
</comment>
<evidence type="ECO:0000256" key="9">
    <source>
        <dbReference type="PIRSR" id="PIRSR604385-2"/>
    </source>
</evidence>
<evidence type="ECO:0000256" key="7">
    <source>
        <dbReference type="ARBA" id="ARBA00032162"/>
    </source>
</evidence>
<feature type="binding site" evidence="9">
    <location>
        <position position="107"/>
    </location>
    <ligand>
        <name>Mg(2+)</name>
        <dbReference type="ChEBI" id="CHEBI:18420"/>
        <label>1</label>
    </ligand>
</feature>
<dbReference type="GO" id="GO:0006753">
    <property type="term" value="P:nucleoside phosphate metabolic process"/>
    <property type="evidence" value="ECO:0007669"/>
    <property type="project" value="TreeGrafter"/>
</dbReference>
<comment type="caution">
    <text evidence="12">The sequence shown here is derived from an EMBL/GenBank/DDBJ whole genome shotgun (WGS) entry which is preliminary data.</text>
</comment>
<keyword evidence="6" id="KW-0378">Hydrolase</keyword>
<dbReference type="RefSeq" id="WP_306885078.1">
    <property type="nucleotide sequence ID" value="NZ_JAUSUL010000002.1"/>
</dbReference>
<gene>
    <name evidence="12" type="ORF">J2S73_001698</name>
</gene>
<dbReference type="Proteomes" id="UP001229244">
    <property type="component" value="Unassembled WGS sequence"/>
</dbReference>
<evidence type="ECO:0000259" key="11">
    <source>
        <dbReference type="PROSITE" id="PS51462"/>
    </source>
</evidence>
<dbReference type="Gene3D" id="3.90.79.10">
    <property type="entry name" value="Nucleoside Triphosphate Pyrophosphohydrolase"/>
    <property type="match status" value="1"/>
</dbReference>
<keyword evidence="13" id="KW-1185">Reference proteome</keyword>
<keyword evidence="9" id="KW-0479">Metal-binding</keyword>
<dbReference type="NCBIfam" id="TIGR00052">
    <property type="entry name" value="nudix-type nucleoside diphosphatase, YffH/AdpP family"/>
    <property type="match status" value="1"/>
</dbReference>